<accession>A0ACA9KDZ1</accession>
<gene>
    <name evidence="1" type="ORF">ACOLOM_LOCUS1447</name>
</gene>
<dbReference type="EMBL" id="CAJVPT010001698">
    <property type="protein sequence ID" value="CAG8467513.1"/>
    <property type="molecule type" value="Genomic_DNA"/>
</dbReference>
<evidence type="ECO:0000313" key="1">
    <source>
        <dbReference type="EMBL" id="CAG8467513.1"/>
    </source>
</evidence>
<protein>
    <submittedName>
        <fullName evidence="1">14536_t:CDS:1</fullName>
    </submittedName>
</protein>
<reference evidence="1" key="1">
    <citation type="submission" date="2021-06" db="EMBL/GenBank/DDBJ databases">
        <authorList>
            <person name="Kallberg Y."/>
            <person name="Tangrot J."/>
            <person name="Rosling A."/>
        </authorList>
    </citation>
    <scope>NUCLEOTIDE SEQUENCE</scope>
    <source>
        <strain evidence="1">CL356</strain>
    </source>
</reference>
<evidence type="ECO:0000313" key="2">
    <source>
        <dbReference type="Proteomes" id="UP000789525"/>
    </source>
</evidence>
<name>A0ACA9KDZ1_9GLOM</name>
<organism evidence="1 2">
    <name type="scientific">Acaulospora colombiana</name>
    <dbReference type="NCBI Taxonomy" id="27376"/>
    <lineage>
        <taxon>Eukaryota</taxon>
        <taxon>Fungi</taxon>
        <taxon>Fungi incertae sedis</taxon>
        <taxon>Mucoromycota</taxon>
        <taxon>Glomeromycotina</taxon>
        <taxon>Glomeromycetes</taxon>
        <taxon>Diversisporales</taxon>
        <taxon>Acaulosporaceae</taxon>
        <taxon>Acaulospora</taxon>
    </lineage>
</organism>
<keyword evidence="2" id="KW-1185">Reference proteome</keyword>
<dbReference type="Proteomes" id="UP000789525">
    <property type="component" value="Unassembled WGS sequence"/>
</dbReference>
<comment type="caution">
    <text evidence="1">The sequence shown here is derived from an EMBL/GenBank/DDBJ whole genome shotgun (WGS) entry which is preliminary data.</text>
</comment>
<sequence length="277" mass="31402">MDKYNEYDEMAYKKAKEDWVTGHTGSSMSEITSVSGVILTSYILWSTIAKYSDFFKHSTNAVTNFFFEYMLIILPSLLSCTLLAEYAFYLNLLLLILTGLVIKNSSIPEDQIPKRKKKKWDKDSDDESENLEEFLVKEKPGDAIDSEGSEISSTNIGKKPFLSVYRSSMIILTCIAILAVDFPVFPRRFAKVENFGTSMMDLGVGSFVFSSGIVSAKPFLKRPENRFKPLKGQLLKALQRALPLLALGFLRLIMVKSVDYQVLINNILFEKRQCANF</sequence>
<proteinExistence type="predicted"/>